<dbReference type="InterPro" id="IPR000551">
    <property type="entry name" value="MerR-type_HTH_dom"/>
</dbReference>
<organism evidence="2 3">
    <name type="scientific">Pseudaquabacterium rugosum</name>
    <dbReference type="NCBI Taxonomy" id="2984194"/>
    <lineage>
        <taxon>Bacteria</taxon>
        <taxon>Pseudomonadati</taxon>
        <taxon>Pseudomonadota</taxon>
        <taxon>Betaproteobacteria</taxon>
        <taxon>Burkholderiales</taxon>
        <taxon>Sphaerotilaceae</taxon>
        <taxon>Pseudaquabacterium</taxon>
    </lineage>
</organism>
<accession>A0ABU9BE41</accession>
<proteinExistence type="predicted"/>
<dbReference type="EMBL" id="JBBUTF010000014">
    <property type="protein sequence ID" value="MEK8027389.1"/>
    <property type="molecule type" value="Genomic_DNA"/>
</dbReference>
<reference evidence="2 3" key="1">
    <citation type="submission" date="2024-04" db="EMBL/GenBank/DDBJ databases">
        <title>Novel species of the genus Ideonella isolated from streams.</title>
        <authorList>
            <person name="Lu H."/>
        </authorList>
    </citation>
    <scope>NUCLEOTIDE SEQUENCE [LARGE SCALE GENOMIC DNA]</scope>
    <source>
        <strain evidence="2 3">BYS139W</strain>
    </source>
</reference>
<evidence type="ECO:0000259" key="1">
    <source>
        <dbReference type="PROSITE" id="PS50937"/>
    </source>
</evidence>
<evidence type="ECO:0000313" key="2">
    <source>
        <dbReference type="EMBL" id="MEK8027389.1"/>
    </source>
</evidence>
<dbReference type="PROSITE" id="PS50937">
    <property type="entry name" value="HTH_MERR_2"/>
    <property type="match status" value="1"/>
</dbReference>
<dbReference type="SMART" id="SM00422">
    <property type="entry name" value="HTH_MERR"/>
    <property type="match status" value="1"/>
</dbReference>
<dbReference type="SUPFAM" id="SSF46955">
    <property type="entry name" value="Putative DNA-binding domain"/>
    <property type="match status" value="1"/>
</dbReference>
<sequence length="338" mass="35688">MARLLNMPVSTLRIWERRYRVSAPPQSPSGHRLYAPADVERLLLLRELVDQGHAIGSVAHLEMPALLALSETRARLQPATAHAAPRLRTALLGLGLGRRLAGRPLLRVVHWADLASAQTQLEIAEAASADPQAADAPAVPQAALLIAEMPTLQPDSAQRLVRVMRSIGARRGIVLYAFGTEAAADVLRAAGCQLRRTPLPDAELAALIDDSSRLLAAPMPVEPPAPLAEVPPRLFDDEALSALATLSSTVACECPRHLSELVRLLGHFETYSSECSHSSPQDAALHAHLQQVSGSARAMLEAALLRVAEADGLSLPAGVAVAAAQRGGLSAAAVVVGR</sequence>
<keyword evidence="3" id="KW-1185">Reference proteome</keyword>
<evidence type="ECO:0000313" key="3">
    <source>
        <dbReference type="Proteomes" id="UP001368500"/>
    </source>
</evidence>
<dbReference type="Pfam" id="PF13411">
    <property type="entry name" value="MerR_1"/>
    <property type="match status" value="1"/>
</dbReference>
<feature type="domain" description="HTH merR-type" evidence="1">
    <location>
        <begin position="1"/>
        <end position="52"/>
    </location>
</feature>
<name>A0ABU9BE41_9BURK</name>
<comment type="caution">
    <text evidence="2">The sequence shown here is derived from an EMBL/GenBank/DDBJ whole genome shotgun (WGS) entry which is preliminary data.</text>
</comment>
<gene>
    <name evidence="2" type="ORF">AACH11_15600</name>
</gene>
<dbReference type="Gene3D" id="1.10.1660.10">
    <property type="match status" value="1"/>
</dbReference>
<dbReference type="InterPro" id="IPR009061">
    <property type="entry name" value="DNA-bd_dom_put_sf"/>
</dbReference>
<dbReference type="Proteomes" id="UP001368500">
    <property type="component" value="Unassembled WGS sequence"/>
</dbReference>
<protein>
    <submittedName>
        <fullName evidence="2">MerR family transcriptional regulator</fullName>
    </submittedName>
</protein>